<evidence type="ECO:0000313" key="1">
    <source>
        <dbReference type="EMBL" id="MFD2802226.1"/>
    </source>
</evidence>
<dbReference type="Proteomes" id="UP001597478">
    <property type="component" value="Unassembled WGS sequence"/>
</dbReference>
<dbReference type="RefSeq" id="WP_377389886.1">
    <property type="nucleotide sequence ID" value="NZ_JBHSAN010000019.1"/>
</dbReference>
<reference evidence="2" key="1">
    <citation type="journal article" date="2019" name="Int. J. Syst. Evol. Microbiol.">
        <title>The Global Catalogue of Microorganisms (GCM) 10K type strain sequencing project: providing services to taxonomists for standard genome sequencing and annotation.</title>
        <authorList>
            <consortium name="The Broad Institute Genomics Platform"/>
            <consortium name="The Broad Institute Genome Sequencing Center for Infectious Disease"/>
            <person name="Wu L."/>
            <person name="Ma J."/>
        </authorList>
    </citation>
    <scope>NUCLEOTIDE SEQUENCE [LARGE SCALE GENOMIC DNA]</scope>
    <source>
        <strain evidence="2">IBRC-M 10906</strain>
    </source>
</reference>
<proteinExistence type="predicted"/>
<evidence type="ECO:0000313" key="2">
    <source>
        <dbReference type="Proteomes" id="UP001597478"/>
    </source>
</evidence>
<protein>
    <submittedName>
        <fullName evidence="1">Gamma-glutamylcyclotransferase</fullName>
    </submittedName>
</protein>
<organism evidence="1 2">
    <name type="scientific">Prauserella oleivorans</name>
    <dbReference type="NCBI Taxonomy" id="1478153"/>
    <lineage>
        <taxon>Bacteria</taxon>
        <taxon>Bacillati</taxon>
        <taxon>Actinomycetota</taxon>
        <taxon>Actinomycetes</taxon>
        <taxon>Pseudonocardiales</taxon>
        <taxon>Pseudonocardiaceae</taxon>
        <taxon>Prauserella</taxon>
    </lineage>
</organism>
<comment type="caution">
    <text evidence="1">The sequence shown here is derived from an EMBL/GenBank/DDBJ whole genome shotgun (WGS) entry which is preliminary data.</text>
</comment>
<keyword evidence="2" id="KW-1185">Reference proteome</keyword>
<sequence>MLFTDAEFPADPYPGARPDCSYVHHDGAGHALGAAPDGWRTDRIPVLAYGSNACPSKITWLREELGLRGPVVVARAECRDVAAVWAAGVRARDGQRPATLASAPGLTEWHAVWFATPEQLAVLDVCEGRGVRYDLARLPHGTVRLDDGTVPDGVLAYVAAGPARMPLLVDGEPVRTAELPQEEARQLTGTPAATHGLDVAVVPAEAGR</sequence>
<gene>
    <name evidence="1" type="ORF">ACFS2C_22825</name>
</gene>
<dbReference type="Gene3D" id="3.10.490.10">
    <property type="entry name" value="Gamma-glutamyl cyclotransferase-like"/>
    <property type="match status" value="1"/>
</dbReference>
<name>A0ABW5WIK3_9PSEU</name>
<accession>A0ABW5WIK3</accession>
<dbReference type="EMBL" id="JBHUOF010000042">
    <property type="protein sequence ID" value="MFD2802226.1"/>
    <property type="molecule type" value="Genomic_DNA"/>
</dbReference>